<proteinExistence type="predicted"/>
<evidence type="ECO:0000313" key="3">
    <source>
        <dbReference type="Proteomes" id="UP001050808"/>
    </source>
</evidence>
<evidence type="ECO:0000256" key="1">
    <source>
        <dbReference type="SAM" id="MobiDB-lite"/>
    </source>
</evidence>
<comment type="caution">
    <text evidence="2">The sequence shown here is derived from an EMBL/GenBank/DDBJ whole genome shotgun (WGS) entry which is preliminary data.</text>
</comment>
<dbReference type="EMBL" id="BNDY01000017">
    <property type="protein sequence ID" value="GHI40404.1"/>
    <property type="molecule type" value="Genomic_DNA"/>
</dbReference>
<gene>
    <name evidence="2" type="ORF">Sviol_48120</name>
</gene>
<evidence type="ECO:0000313" key="2">
    <source>
        <dbReference type="EMBL" id="GHI40404.1"/>
    </source>
</evidence>
<name>A0ABQ3QSZ4_9ACTN</name>
<reference evidence="2" key="1">
    <citation type="submission" date="2024-05" db="EMBL/GenBank/DDBJ databases">
        <title>Whole genome shotgun sequence of Streptomyces violascens NBRC 12920.</title>
        <authorList>
            <person name="Komaki H."/>
            <person name="Tamura T."/>
        </authorList>
    </citation>
    <scope>NUCLEOTIDE SEQUENCE</scope>
    <source>
        <strain evidence="2">NBRC 12920</strain>
    </source>
</reference>
<protein>
    <submittedName>
        <fullName evidence="2">Uncharacterized protein</fullName>
    </submittedName>
</protein>
<sequence length="104" mass="10631">MDGMNGNQEHPAGGAAAQSFTGRVTAGPGGAMTDEVGVITGDLTLTTSVGEDDLARFAIQYTEADEWYTLTGSPRPLPPDGLEALHTRTLEAIRAGGGAEAPTT</sequence>
<dbReference type="Proteomes" id="UP001050808">
    <property type="component" value="Unassembled WGS sequence"/>
</dbReference>
<organism evidence="2 3">
    <name type="scientific">Streptomyces violascens</name>
    <dbReference type="NCBI Taxonomy" id="67381"/>
    <lineage>
        <taxon>Bacteria</taxon>
        <taxon>Bacillati</taxon>
        <taxon>Actinomycetota</taxon>
        <taxon>Actinomycetes</taxon>
        <taxon>Kitasatosporales</taxon>
        <taxon>Streptomycetaceae</taxon>
        <taxon>Streptomyces</taxon>
    </lineage>
</organism>
<keyword evidence="3" id="KW-1185">Reference proteome</keyword>
<accession>A0ABQ3QSZ4</accession>
<feature type="region of interest" description="Disordered" evidence="1">
    <location>
        <begin position="1"/>
        <end position="33"/>
    </location>
</feature>